<proteinExistence type="predicted"/>
<protein>
    <submittedName>
        <fullName evidence="1">Uncharacterized protein</fullName>
    </submittedName>
</protein>
<evidence type="ECO:0000313" key="1">
    <source>
        <dbReference type="EMBL" id="KAH7920358.1"/>
    </source>
</evidence>
<comment type="caution">
    <text evidence="1">The sequence shown here is derived from an EMBL/GenBank/DDBJ whole genome shotgun (WGS) entry which is preliminary data.</text>
</comment>
<reference evidence="1" key="1">
    <citation type="journal article" date="2021" name="New Phytol.">
        <title>Evolutionary innovations through gain and loss of genes in the ectomycorrhizal Boletales.</title>
        <authorList>
            <person name="Wu G."/>
            <person name="Miyauchi S."/>
            <person name="Morin E."/>
            <person name="Kuo A."/>
            <person name="Drula E."/>
            <person name="Varga T."/>
            <person name="Kohler A."/>
            <person name="Feng B."/>
            <person name="Cao Y."/>
            <person name="Lipzen A."/>
            <person name="Daum C."/>
            <person name="Hundley H."/>
            <person name="Pangilinan J."/>
            <person name="Johnson J."/>
            <person name="Barry K."/>
            <person name="LaButti K."/>
            <person name="Ng V."/>
            <person name="Ahrendt S."/>
            <person name="Min B."/>
            <person name="Choi I.G."/>
            <person name="Park H."/>
            <person name="Plett J.M."/>
            <person name="Magnuson J."/>
            <person name="Spatafora J.W."/>
            <person name="Nagy L.G."/>
            <person name="Henrissat B."/>
            <person name="Grigoriev I.V."/>
            <person name="Yang Z.L."/>
            <person name="Xu J."/>
            <person name="Martin F.M."/>
        </authorList>
    </citation>
    <scope>NUCLEOTIDE SEQUENCE</scope>
    <source>
        <strain evidence="1">KUC20120723A-06</strain>
    </source>
</reference>
<keyword evidence="2" id="KW-1185">Reference proteome</keyword>
<sequence length="421" mass="45741">MSTLRNELRYPPTPADLYNQESRPTGISGRARTAWISRSSPLPECCKLGANLVHCNTVDKPRAPCHATHLQPIQTRIPTLTQPPHADQKALVPSANRYVAAWVALVVSPVTLQAGDPYACSSTDKSAISWDLVVINPPYDRGSRASSHTRMTAIQGRNILDDDKEQEVIRSCAPKKSEPDYAWSSASALAALTGKKDSHQHFAHINRSCPKYLDGEGKSCRLTPRGILWNFHGGAVLTVPQLTTHEVTTPASLLLDTSTRDWHDYAAHPSSSATEGGSWVDVRAGKGGRGGEEDRHQCRLPMGEVAGWEVLSNGAPPNPPQWAGSDRFCKGRKRTLLIEVMGVTDMATVSVDLSATGASQAGVHQTEIVTLRYKEGTSTASRPQWHERTPGLLGPWSALRGQPLCEVMALNGHSVSFLNME</sequence>
<dbReference type="Proteomes" id="UP000790709">
    <property type="component" value="Unassembled WGS sequence"/>
</dbReference>
<dbReference type="EMBL" id="MU266586">
    <property type="protein sequence ID" value="KAH7920358.1"/>
    <property type="molecule type" value="Genomic_DNA"/>
</dbReference>
<evidence type="ECO:0000313" key="2">
    <source>
        <dbReference type="Proteomes" id="UP000790709"/>
    </source>
</evidence>
<organism evidence="1 2">
    <name type="scientific">Leucogyrophana mollusca</name>
    <dbReference type="NCBI Taxonomy" id="85980"/>
    <lineage>
        <taxon>Eukaryota</taxon>
        <taxon>Fungi</taxon>
        <taxon>Dikarya</taxon>
        <taxon>Basidiomycota</taxon>
        <taxon>Agaricomycotina</taxon>
        <taxon>Agaricomycetes</taxon>
        <taxon>Agaricomycetidae</taxon>
        <taxon>Boletales</taxon>
        <taxon>Boletales incertae sedis</taxon>
        <taxon>Leucogyrophana</taxon>
    </lineage>
</organism>
<gene>
    <name evidence="1" type="ORF">BV22DRAFT_1050404</name>
</gene>
<name>A0ACB8B5A1_9AGAM</name>
<accession>A0ACB8B5A1</accession>